<evidence type="ECO:0000256" key="1">
    <source>
        <dbReference type="SAM" id="MobiDB-lite"/>
    </source>
</evidence>
<keyword evidence="3" id="KW-1185">Reference proteome</keyword>
<organism evidence="2 3">
    <name type="scientific">Hibiscus syriacus</name>
    <name type="common">Rose of Sharon</name>
    <dbReference type="NCBI Taxonomy" id="106335"/>
    <lineage>
        <taxon>Eukaryota</taxon>
        <taxon>Viridiplantae</taxon>
        <taxon>Streptophyta</taxon>
        <taxon>Embryophyta</taxon>
        <taxon>Tracheophyta</taxon>
        <taxon>Spermatophyta</taxon>
        <taxon>Magnoliopsida</taxon>
        <taxon>eudicotyledons</taxon>
        <taxon>Gunneridae</taxon>
        <taxon>Pentapetalae</taxon>
        <taxon>rosids</taxon>
        <taxon>malvids</taxon>
        <taxon>Malvales</taxon>
        <taxon>Malvaceae</taxon>
        <taxon>Malvoideae</taxon>
        <taxon>Hibiscus</taxon>
    </lineage>
</organism>
<dbReference type="AlphaFoldDB" id="A0A6A3C434"/>
<name>A0A6A3C434_HIBSY</name>
<dbReference type="EMBL" id="VEPZ02000514">
    <property type="protein sequence ID" value="KAE8723646.1"/>
    <property type="molecule type" value="Genomic_DNA"/>
</dbReference>
<comment type="caution">
    <text evidence="2">The sequence shown here is derived from an EMBL/GenBank/DDBJ whole genome shotgun (WGS) entry which is preliminary data.</text>
</comment>
<feature type="compositionally biased region" description="Low complexity" evidence="1">
    <location>
        <begin position="84"/>
        <end position="97"/>
    </location>
</feature>
<proteinExistence type="predicted"/>
<evidence type="ECO:0000313" key="2">
    <source>
        <dbReference type="EMBL" id="KAE8723646.1"/>
    </source>
</evidence>
<feature type="region of interest" description="Disordered" evidence="1">
    <location>
        <begin position="54"/>
        <end position="97"/>
    </location>
</feature>
<gene>
    <name evidence="2" type="ORF">F3Y22_tig00012104pilonHSYRG00043</name>
</gene>
<sequence>MEQQARLRDTLSEQLKKEVETLKIATGEATTPTDAFSLGMHNIPYTQSSFFPSQPQLYKSTPRDPLGQLQGLDISSRGSHSVKSDGSSISASESSGTLSNENFLACTFSCPIC</sequence>
<accession>A0A6A3C434</accession>
<evidence type="ECO:0000313" key="3">
    <source>
        <dbReference type="Proteomes" id="UP000436088"/>
    </source>
</evidence>
<dbReference type="Proteomes" id="UP000436088">
    <property type="component" value="Unassembled WGS sequence"/>
</dbReference>
<protein>
    <submittedName>
        <fullName evidence="2">Basic-leucine zipper transcription factor family protein isoform 2</fullName>
    </submittedName>
</protein>
<reference evidence="2" key="1">
    <citation type="submission" date="2019-09" db="EMBL/GenBank/DDBJ databases">
        <title>Draft genome information of white flower Hibiscus syriacus.</title>
        <authorList>
            <person name="Kim Y.-M."/>
        </authorList>
    </citation>
    <scope>NUCLEOTIDE SEQUENCE [LARGE SCALE GENOMIC DNA]</scope>
    <source>
        <strain evidence="2">YM2019G1</strain>
    </source>
</reference>